<evidence type="ECO:0000313" key="5">
    <source>
        <dbReference type="RefSeq" id="XP_022338207.1"/>
    </source>
</evidence>
<dbReference type="InterPro" id="IPR035983">
    <property type="entry name" value="Hect_E3_ubiquitin_ligase"/>
</dbReference>
<evidence type="ECO:0000313" key="4">
    <source>
        <dbReference type="Proteomes" id="UP000694844"/>
    </source>
</evidence>
<dbReference type="AlphaFoldDB" id="A0A8B8EC37"/>
<feature type="domain" description="HECT" evidence="3">
    <location>
        <begin position="342"/>
        <end position="662"/>
    </location>
</feature>
<feature type="region of interest" description="Disordered" evidence="2">
    <location>
        <begin position="76"/>
        <end position="96"/>
    </location>
</feature>
<dbReference type="SUPFAM" id="SSF56204">
    <property type="entry name" value="Hect, E3 ligase catalytic domain"/>
    <property type="match status" value="1"/>
</dbReference>
<evidence type="ECO:0000256" key="2">
    <source>
        <dbReference type="SAM" id="MobiDB-lite"/>
    </source>
</evidence>
<dbReference type="SMART" id="SM00119">
    <property type="entry name" value="HECTc"/>
    <property type="match status" value="1"/>
</dbReference>
<keyword evidence="1" id="KW-0833">Ubl conjugation pathway</keyword>
<dbReference type="RefSeq" id="XP_022338207.1">
    <property type="nucleotide sequence ID" value="XM_022482499.1"/>
</dbReference>
<dbReference type="OrthoDB" id="5986703at2759"/>
<proteinExistence type="predicted"/>
<dbReference type="GO" id="GO:0004842">
    <property type="term" value="F:ubiquitin-protein transferase activity"/>
    <property type="evidence" value="ECO:0007669"/>
    <property type="project" value="InterPro"/>
</dbReference>
<feature type="compositionally biased region" description="Acidic residues" evidence="2">
    <location>
        <begin position="292"/>
        <end position="302"/>
    </location>
</feature>
<dbReference type="Proteomes" id="UP000694844">
    <property type="component" value="Chromosome 5"/>
</dbReference>
<protein>
    <submittedName>
        <fullName evidence="5">Uncharacterized protein LOC111133814</fullName>
    </submittedName>
</protein>
<accession>A0A8B8EC37</accession>
<organism evidence="4 5">
    <name type="scientific">Crassostrea virginica</name>
    <name type="common">Eastern oyster</name>
    <dbReference type="NCBI Taxonomy" id="6565"/>
    <lineage>
        <taxon>Eukaryota</taxon>
        <taxon>Metazoa</taxon>
        <taxon>Spiralia</taxon>
        <taxon>Lophotrochozoa</taxon>
        <taxon>Mollusca</taxon>
        <taxon>Bivalvia</taxon>
        <taxon>Autobranchia</taxon>
        <taxon>Pteriomorphia</taxon>
        <taxon>Ostreida</taxon>
        <taxon>Ostreoidea</taxon>
        <taxon>Ostreidae</taxon>
        <taxon>Crassostrea</taxon>
    </lineage>
</organism>
<gene>
    <name evidence="5" type="primary">LOC111133814</name>
</gene>
<reference evidence="5" key="1">
    <citation type="submission" date="2025-08" db="UniProtKB">
        <authorList>
            <consortium name="RefSeq"/>
        </authorList>
    </citation>
    <scope>IDENTIFICATION</scope>
    <source>
        <tissue evidence="5">Whole sample</tissue>
    </source>
</reference>
<dbReference type="GeneID" id="111133814"/>
<feature type="compositionally biased region" description="Basic and acidic residues" evidence="2">
    <location>
        <begin position="267"/>
        <end position="288"/>
    </location>
</feature>
<feature type="compositionally biased region" description="Low complexity" evidence="2">
    <location>
        <begin position="246"/>
        <end position="259"/>
    </location>
</feature>
<dbReference type="InterPro" id="IPR000569">
    <property type="entry name" value="HECT_dom"/>
</dbReference>
<dbReference type="Gene3D" id="3.30.2410.10">
    <property type="entry name" value="Hect, E3 ligase catalytic domain"/>
    <property type="match status" value="1"/>
</dbReference>
<keyword evidence="4" id="KW-1185">Reference proteome</keyword>
<sequence length="669" mass="76624">MESFLRRRGVEEATLKTLREQKIDEEAVRGMSDSDLEEYLPKKGDRFALKDFLAQGQQKPKSSKTSLMDRLRDRLQKHRSNASSRDQEPESTVKIPKLNAQKETHRVHLGWYHFDEKKKSYLHLRAKSGGGKRTLMLNKSMNKESIINECLNLFFPNGKSQHGKLKDMETELTDFELKPLEDEETTLGDIIDRAKLQFVHFYLRTRLRPQTSNENTTSSIQLNASQQSTQPNETISKSSNKDENNPKPGKSSPTKPSSNVPQGLTDTTDKPVEITEGAKGDVLIKDGSGENLDPDPRDEDDNLSLPDPLLFPVWEDSLEEVAFTRNEPIQTVRTPKEFEIVVHRGQVLRKLVAFFKVNPEVDFSSDVITATIVLPNGERERAYDSGGVMRDLLTEFWDDFYERCTTGTNLKIPCLRHDMEAADWKAVGKIIALGWMVQKILPIRLAPNFLKSVLYGIAGDNLREEFLQFIPQSESRLLSSALENMENIDMDELLDVLSTHECKVRVTKENLGAVIDQIAHLEMVQEPAFIRECLFEVLITYELVMDVENEFQKITPTSKKLITSLQCEESESDSFKYLKKYIREIDSDSRMLRTLLRFLTASDLMLYDSEGKYFKIQVQIVDLEGIARRPVAHTCGRVLDLPRMYESYSVFKSEMNAVLNSNIWVMDFA</sequence>
<feature type="compositionally biased region" description="Polar residues" evidence="2">
    <location>
        <begin position="210"/>
        <end position="238"/>
    </location>
</feature>
<dbReference type="Pfam" id="PF00632">
    <property type="entry name" value="HECT"/>
    <property type="match status" value="1"/>
</dbReference>
<name>A0A8B8EC37_CRAVI</name>
<evidence type="ECO:0000259" key="3">
    <source>
        <dbReference type="SMART" id="SM00119"/>
    </source>
</evidence>
<evidence type="ECO:0000256" key="1">
    <source>
        <dbReference type="ARBA" id="ARBA00022786"/>
    </source>
</evidence>
<feature type="region of interest" description="Disordered" evidence="2">
    <location>
        <begin position="210"/>
        <end position="306"/>
    </location>
</feature>
<dbReference type="KEGG" id="cvn:111133814"/>